<keyword evidence="2" id="KW-0285">Flavoprotein</keyword>
<evidence type="ECO:0000256" key="2">
    <source>
        <dbReference type="ARBA" id="ARBA00022630"/>
    </source>
</evidence>
<evidence type="ECO:0000259" key="5">
    <source>
        <dbReference type="Pfam" id="PF07992"/>
    </source>
</evidence>
<keyword evidence="4" id="KW-0560">Oxidoreductase</keyword>
<accession>A0A6B3QV16</accession>
<sequence>MGSTVAIVGGGYGGSALARELDPDFDVVLIDPKDAFVHAVAALRGLVDEEWARRIYFGYEGLFTRGRHVRGRAVAVDAGGVTTADGTRVDADYVVLATGSSYPYPAKPDTEDTADSVLRHADTRAELAASSRVLLLGAGPVGLELAGEITERWPRTEVVVVDPAEDVLGGRYVPELRDALREQLTQRGVRLELGSALTAPPAAPAGVREPFSVTTEAGVRIDADLWFRCYGMTPLSDMLAGELAAARQPDGHVEVDEHLRVPGAPNVFAIGDVTAVPEPKRSKAATEHAVTVAANIRALAAGRPVEQTYRPGPDAVLVPLGSTGGASQVPGPDGPVVLGAAETSGYKGADLLLGRFGELFGAST</sequence>
<organism evidence="6">
    <name type="scientific">Streptomyces tendae</name>
    <dbReference type="NCBI Taxonomy" id="1932"/>
    <lineage>
        <taxon>Bacteria</taxon>
        <taxon>Bacillati</taxon>
        <taxon>Actinomycetota</taxon>
        <taxon>Actinomycetes</taxon>
        <taxon>Kitasatosporales</taxon>
        <taxon>Streptomycetaceae</taxon>
        <taxon>Streptomyces</taxon>
    </lineage>
</organism>
<dbReference type="GO" id="GO:0050660">
    <property type="term" value="F:flavin adenine dinucleotide binding"/>
    <property type="evidence" value="ECO:0007669"/>
    <property type="project" value="TreeGrafter"/>
</dbReference>
<proteinExistence type="inferred from homology"/>
<comment type="caution">
    <text evidence="6">The sequence shown here is derived from an EMBL/GenBank/DDBJ whole genome shotgun (WGS) entry which is preliminary data.</text>
</comment>
<dbReference type="EMBL" id="JAAIFS010000010">
    <property type="protein sequence ID" value="NEV91893.1"/>
    <property type="molecule type" value="Genomic_DNA"/>
</dbReference>
<dbReference type="PRINTS" id="PR00368">
    <property type="entry name" value="FADPNR"/>
</dbReference>
<protein>
    <submittedName>
        <fullName evidence="6">FAD-dependent oxidoreductase</fullName>
    </submittedName>
</protein>
<dbReference type="Pfam" id="PF07992">
    <property type="entry name" value="Pyr_redox_2"/>
    <property type="match status" value="1"/>
</dbReference>
<dbReference type="InterPro" id="IPR036188">
    <property type="entry name" value="FAD/NAD-bd_sf"/>
</dbReference>
<reference evidence="6" key="1">
    <citation type="journal article" date="2020" name="Microorganisms">
        <title>Isolation, Genomic and Metabolomic Characterization of Streptomyces tendae VITAKN with Quorum Sensing Inhibitory Activity from Southern India.</title>
        <authorList>
            <person name="Ishaque N.M."/>
            <person name="Burgsdorf I."/>
            <person name="Limlingan Malit J.J."/>
            <person name="Saha S."/>
            <person name="Teta R."/>
            <person name="Ewe D."/>
            <person name="Kannabiran K."/>
            <person name="Hrouzek P."/>
            <person name="Steindler L."/>
            <person name="Costantino V."/>
            <person name="Saurav K."/>
        </authorList>
    </citation>
    <scope>NUCLEOTIDE SEQUENCE</scope>
    <source>
        <strain evidence="6">VITAKN</strain>
    </source>
</reference>
<dbReference type="GO" id="GO:0004174">
    <property type="term" value="F:electron-transferring-flavoprotein dehydrogenase activity"/>
    <property type="evidence" value="ECO:0007669"/>
    <property type="project" value="TreeGrafter"/>
</dbReference>
<evidence type="ECO:0000256" key="3">
    <source>
        <dbReference type="ARBA" id="ARBA00022827"/>
    </source>
</evidence>
<dbReference type="SUPFAM" id="SSF51905">
    <property type="entry name" value="FAD/NAD(P)-binding domain"/>
    <property type="match status" value="1"/>
</dbReference>
<dbReference type="GO" id="GO:0005737">
    <property type="term" value="C:cytoplasm"/>
    <property type="evidence" value="ECO:0007669"/>
    <property type="project" value="TreeGrafter"/>
</dbReference>
<feature type="domain" description="FAD/NAD(P)-binding" evidence="5">
    <location>
        <begin position="4"/>
        <end position="288"/>
    </location>
</feature>
<comment type="similarity">
    <text evidence="1">Belongs to the FAD-dependent oxidoreductase family.</text>
</comment>
<dbReference type="PANTHER" id="PTHR43735:SF3">
    <property type="entry name" value="FERROPTOSIS SUPPRESSOR PROTEIN 1"/>
    <property type="match status" value="1"/>
</dbReference>
<evidence type="ECO:0000256" key="1">
    <source>
        <dbReference type="ARBA" id="ARBA00006442"/>
    </source>
</evidence>
<evidence type="ECO:0000313" key="6">
    <source>
        <dbReference type="EMBL" id="NEV91893.1"/>
    </source>
</evidence>
<name>A0A6B3QV16_STRTE</name>
<dbReference type="Gene3D" id="3.50.50.100">
    <property type="match status" value="1"/>
</dbReference>
<dbReference type="PANTHER" id="PTHR43735">
    <property type="entry name" value="APOPTOSIS-INDUCING FACTOR 1"/>
    <property type="match status" value="1"/>
</dbReference>
<dbReference type="InterPro" id="IPR023753">
    <property type="entry name" value="FAD/NAD-binding_dom"/>
</dbReference>
<keyword evidence="3" id="KW-0274">FAD</keyword>
<dbReference type="RefSeq" id="WP_161378403.1">
    <property type="nucleotide sequence ID" value="NZ_JAAIFS010000010.1"/>
</dbReference>
<gene>
    <name evidence="6" type="ORF">GUR47_35245</name>
</gene>
<dbReference type="AlphaFoldDB" id="A0A6B3QV16"/>
<evidence type="ECO:0000256" key="4">
    <source>
        <dbReference type="ARBA" id="ARBA00023002"/>
    </source>
</evidence>